<keyword evidence="4" id="KW-1185">Reference proteome</keyword>
<dbReference type="EMBL" id="JACIEG010000007">
    <property type="protein sequence ID" value="MBB3970810.1"/>
    <property type="molecule type" value="Genomic_DNA"/>
</dbReference>
<protein>
    <recommendedName>
        <fullName evidence="5">Cytoplasmic protein</fullName>
    </recommendedName>
</protein>
<gene>
    <name evidence="2" type="ORF">E2R65_18050</name>
    <name evidence="1" type="ORF">GGR35_003436</name>
</gene>
<accession>A0A4Y8A8Z6</accession>
<reference evidence="1 4" key="3">
    <citation type="submission" date="2020-08" db="EMBL/GenBank/DDBJ databases">
        <title>Genomic Encyclopedia of Type Strains, Phase IV (KMG-IV): sequencing the most valuable type-strain genomes for metagenomic binning, comparative biology and taxonomic classification.</title>
        <authorList>
            <person name="Goeker M."/>
        </authorList>
    </citation>
    <scope>NUCLEOTIDE SEQUENCE [LARGE SCALE GENOMIC DNA]</scope>
    <source>
        <strain evidence="1 4">DSM 100995</strain>
    </source>
</reference>
<dbReference type="EMBL" id="SNQG01000007">
    <property type="protein sequence ID" value="TEW64251.1"/>
    <property type="molecule type" value="Genomic_DNA"/>
</dbReference>
<dbReference type="Proteomes" id="UP000297248">
    <property type="component" value="Unassembled WGS sequence"/>
</dbReference>
<dbReference type="Gene3D" id="3.90.1720.70">
    <property type="match status" value="1"/>
</dbReference>
<reference evidence="2 3" key="1">
    <citation type="journal article" date="2016" name="Int. J. Syst. Evol. Microbiol.">
        <title>Proposal of Mucilaginibacter phyllosphaerae sp. nov. isolated from the phyllosphere of Galium album.</title>
        <authorList>
            <person name="Aydogan E.L."/>
            <person name="Busse H.J."/>
            <person name="Moser G."/>
            <person name="Muller C."/>
            <person name="Kampfer P."/>
            <person name="Glaeser S.P."/>
        </authorList>
    </citation>
    <scope>NUCLEOTIDE SEQUENCE [LARGE SCALE GENOMIC DNA]</scope>
    <source>
        <strain evidence="2 3">PP-F2FG21</strain>
    </source>
</reference>
<sequence length="164" mass="18756">MILPTYESLIKNYPDSAYSSFQVRELIKGEIESHSPSFSNTCVIRMSRAFNYANSGKLFDIPKAYPGMVTFLGGDKLNYAIRVKEFDKYLRHHYHDPTVSLTRKNGEFDLKKINGVSGIIRFEVSGWSDATGHFTFWNGSSCVYCGDHNYFAMKQTTSIAFWKC</sequence>
<evidence type="ECO:0008006" key="5">
    <source>
        <dbReference type="Google" id="ProtNLM"/>
    </source>
</evidence>
<comment type="caution">
    <text evidence="2">The sequence shown here is derived from an EMBL/GenBank/DDBJ whole genome shotgun (WGS) entry which is preliminary data.</text>
</comment>
<dbReference type="AlphaFoldDB" id="A0A4Y8A8Z6"/>
<dbReference type="RefSeq" id="WP_134337893.1">
    <property type="nucleotide sequence ID" value="NZ_BMCZ01000002.1"/>
</dbReference>
<proteinExistence type="predicted"/>
<evidence type="ECO:0000313" key="3">
    <source>
        <dbReference type="Proteomes" id="UP000297248"/>
    </source>
</evidence>
<dbReference type="Proteomes" id="UP000583101">
    <property type="component" value="Unassembled WGS sequence"/>
</dbReference>
<dbReference type="InterPro" id="IPR025562">
    <property type="entry name" value="Tae4"/>
</dbReference>
<dbReference type="Pfam" id="PF14113">
    <property type="entry name" value="Tae4"/>
    <property type="match status" value="1"/>
</dbReference>
<evidence type="ECO:0000313" key="4">
    <source>
        <dbReference type="Proteomes" id="UP000583101"/>
    </source>
</evidence>
<reference evidence="2" key="2">
    <citation type="submission" date="2019-03" db="EMBL/GenBank/DDBJ databases">
        <authorList>
            <person name="Yan Y.-Q."/>
            <person name="Du Z.-J."/>
        </authorList>
    </citation>
    <scope>NUCLEOTIDE SEQUENCE</scope>
    <source>
        <strain evidence="2">PP-F2FG21</strain>
    </source>
</reference>
<organism evidence="2 3">
    <name type="scientific">Mucilaginibacter phyllosphaerae</name>
    <dbReference type="NCBI Taxonomy" id="1812349"/>
    <lineage>
        <taxon>Bacteria</taxon>
        <taxon>Pseudomonadati</taxon>
        <taxon>Bacteroidota</taxon>
        <taxon>Sphingobacteriia</taxon>
        <taxon>Sphingobacteriales</taxon>
        <taxon>Sphingobacteriaceae</taxon>
        <taxon>Mucilaginibacter</taxon>
    </lineage>
</organism>
<name>A0A4Y8A8Z6_9SPHI</name>
<dbReference type="OrthoDB" id="8480759at2"/>
<evidence type="ECO:0000313" key="2">
    <source>
        <dbReference type="EMBL" id="TEW64251.1"/>
    </source>
</evidence>
<evidence type="ECO:0000313" key="1">
    <source>
        <dbReference type="EMBL" id="MBB3970810.1"/>
    </source>
</evidence>